<evidence type="ECO:0000259" key="2">
    <source>
        <dbReference type="PROSITE" id="PS50943"/>
    </source>
</evidence>
<dbReference type="CDD" id="cd00093">
    <property type="entry name" value="HTH_XRE"/>
    <property type="match status" value="1"/>
</dbReference>
<evidence type="ECO:0000313" key="3">
    <source>
        <dbReference type="EMBL" id="AIL46319.1"/>
    </source>
</evidence>
<dbReference type="EMBL" id="CP007547">
    <property type="protein sequence ID" value="AIL46319.1"/>
    <property type="molecule type" value="Genomic_DNA"/>
</dbReference>
<dbReference type="eggNOG" id="COG3093">
    <property type="taxonomic scope" value="Bacteria"/>
</dbReference>
<dbReference type="KEGG" id="eao:BD94_2544"/>
<feature type="domain" description="HTH cro/C1-type" evidence="2">
    <location>
        <begin position="7"/>
        <end position="62"/>
    </location>
</feature>
<sequence length="182" mass="20576">MEISDRIKKIIDHYGYSPSEFADTIEVPRSSISHITSGRNKASLDFIVKIKNRFPEIQWDWLIDGQGDMTKQPVQEPEEIDNSAEEINIPEEEEEPSSPLDLFTLAPDFSSPIIEEPDAPEISSSGESDIPIKGTEENAPDDSQRLAIEEIFAPMQSTGNQERAIKRIVFFFEDGKFEVFTP</sequence>
<dbReference type="InterPro" id="IPR010982">
    <property type="entry name" value="Lambda_DNA-bd_dom_sf"/>
</dbReference>
<proteinExistence type="predicted"/>
<feature type="region of interest" description="Disordered" evidence="1">
    <location>
        <begin position="115"/>
        <end position="143"/>
    </location>
</feature>
<dbReference type="GO" id="GO:0003677">
    <property type="term" value="F:DNA binding"/>
    <property type="evidence" value="ECO:0007669"/>
    <property type="project" value="InterPro"/>
</dbReference>
<dbReference type="PROSITE" id="PS50943">
    <property type="entry name" value="HTH_CROC1"/>
    <property type="match status" value="1"/>
</dbReference>
<dbReference type="InterPro" id="IPR001387">
    <property type="entry name" value="Cro/C1-type_HTH"/>
</dbReference>
<gene>
    <name evidence="3" type="ORF">BD94_2544</name>
</gene>
<reference evidence="3 4" key="1">
    <citation type="journal article" date="2013" name="Lancet">
        <title>First case of E anophelis outbreak in an intensive-care unit.</title>
        <authorList>
            <person name="Teo J."/>
            <person name="Tan S.Y."/>
            <person name="Tay M."/>
            <person name="Ding Y."/>
            <person name="Kjelleberg S."/>
            <person name="Givskov M."/>
            <person name="Lin R.T."/>
            <person name="Yang L."/>
        </authorList>
    </citation>
    <scope>NUCLEOTIDE SEQUENCE [LARGE SCALE GENOMIC DNA]</scope>
    <source>
        <strain evidence="3 4">NUHP1</strain>
    </source>
</reference>
<dbReference type="HOGENOM" id="CLU_105312_0_0_10"/>
<dbReference type="Pfam" id="PF01381">
    <property type="entry name" value="HTH_3"/>
    <property type="match status" value="1"/>
</dbReference>
<accession>A0A077EJ89</accession>
<evidence type="ECO:0000256" key="1">
    <source>
        <dbReference type="SAM" id="MobiDB-lite"/>
    </source>
</evidence>
<organism evidence="3 4">
    <name type="scientific">Elizabethkingia anophelis NUHP1</name>
    <dbReference type="NCBI Taxonomy" id="1338011"/>
    <lineage>
        <taxon>Bacteria</taxon>
        <taxon>Pseudomonadati</taxon>
        <taxon>Bacteroidota</taxon>
        <taxon>Flavobacteriia</taxon>
        <taxon>Flavobacteriales</taxon>
        <taxon>Weeksellaceae</taxon>
        <taxon>Elizabethkingia</taxon>
    </lineage>
</organism>
<name>A0A077EJ89_9FLAO</name>
<dbReference type="AlphaFoldDB" id="A0A077EJ89"/>
<dbReference type="Gene3D" id="1.10.260.40">
    <property type="entry name" value="lambda repressor-like DNA-binding domains"/>
    <property type="match status" value="1"/>
</dbReference>
<dbReference type="STRING" id="1338011.BD94_2544"/>
<dbReference type="SUPFAM" id="SSF47413">
    <property type="entry name" value="lambda repressor-like DNA-binding domains"/>
    <property type="match status" value="1"/>
</dbReference>
<dbReference type="RefSeq" id="WP_024565532.1">
    <property type="nucleotide sequence ID" value="NZ_CP007547.1"/>
</dbReference>
<dbReference type="Proteomes" id="UP000028933">
    <property type="component" value="Chromosome"/>
</dbReference>
<evidence type="ECO:0000313" key="4">
    <source>
        <dbReference type="Proteomes" id="UP000028933"/>
    </source>
</evidence>
<protein>
    <recommendedName>
        <fullName evidence="2">HTH cro/C1-type domain-containing protein</fullName>
    </recommendedName>
</protein>